<proteinExistence type="predicted"/>
<evidence type="ECO:0000313" key="2">
    <source>
        <dbReference type="WBParaSite" id="ES5_v2.g16272.t1"/>
    </source>
</evidence>
<sequence length="401" mass="45541">MATFFPHLYEYSQLVKSIKDDENKKKSNASSNNSDSRPNDNIRGKSKQNLPVIPLQHKTLTFEQYYQSKNLKTLMYIEEKFQRLRDSSYNPIELYNAKLDILLKNQNELSNVERYQKPKEWPLQNQMKFPESGKHWMVCDAILCIEFAKTLPFFDKLIVGDQLEVLKSTALFNTLLTSAYYSSELNSNVLIYPDGHMPIKYPLIHKTHFDLYERIVEPVKRIKMTKEEFILLKIIILCSTNSDCISDEGKSILGAEKNRYNKLLLEYLQIKHGKCPGAIRYSQIISIMEAIIYFAQKSREFYLCSKTWGESLRDLWYKHPIGQLFDPSKTTEEKILSLGLTVSAVAVMLTIPIAAPATFVTSAGATSTIMVAKLGVKTAACGAAYIIPGFGQAAPIICAAA</sequence>
<reference evidence="2" key="1">
    <citation type="submission" date="2022-11" db="UniProtKB">
        <authorList>
            <consortium name="WormBaseParasite"/>
        </authorList>
    </citation>
    <scope>IDENTIFICATION</scope>
</reference>
<dbReference type="Proteomes" id="UP000887579">
    <property type="component" value="Unplaced"/>
</dbReference>
<evidence type="ECO:0000313" key="1">
    <source>
        <dbReference type="Proteomes" id="UP000887579"/>
    </source>
</evidence>
<accession>A0AC34FH60</accession>
<protein>
    <submittedName>
        <fullName evidence="2">NR LBD domain-containing protein</fullName>
    </submittedName>
</protein>
<name>A0AC34FH60_9BILA</name>
<dbReference type="WBParaSite" id="ES5_v2.g16272.t1">
    <property type="protein sequence ID" value="ES5_v2.g16272.t1"/>
    <property type="gene ID" value="ES5_v2.g16272"/>
</dbReference>
<organism evidence="1 2">
    <name type="scientific">Panagrolaimus sp. ES5</name>
    <dbReference type="NCBI Taxonomy" id="591445"/>
    <lineage>
        <taxon>Eukaryota</taxon>
        <taxon>Metazoa</taxon>
        <taxon>Ecdysozoa</taxon>
        <taxon>Nematoda</taxon>
        <taxon>Chromadorea</taxon>
        <taxon>Rhabditida</taxon>
        <taxon>Tylenchina</taxon>
        <taxon>Panagrolaimomorpha</taxon>
        <taxon>Panagrolaimoidea</taxon>
        <taxon>Panagrolaimidae</taxon>
        <taxon>Panagrolaimus</taxon>
    </lineage>
</organism>